<evidence type="ECO:0000313" key="2">
    <source>
        <dbReference type="EMBL" id="QEM10706.1"/>
    </source>
</evidence>
<dbReference type="InterPro" id="IPR024078">
    <property type="entry name" value="LmbE-like_dom_sf"/>
</dbReference>
<dbReference type="Proteomes" id="UP000251402">
    <property type="component" value="Chromosome"/>
</dbReference>
<name>A0A5C1HY10_9SPHI</name>
<proteinExistence type="predicted"/>
<feature type="chain" id="PRO_5023093711" evidence="1">
    <location>
        <begin position="20"/>
        <end position="293"/>
    </location>
</feature>
<dbReference type="GO" id="GO:0016811">
    <property type="term" value="F:hydrolase activity, acting on carbon-nitrogen (but not peptide) bonds, in linear amides"/>
    <property type="evidence" value="ECO:0007669"/>
    <property type="project" value="TreeGrafter"/>
</dbReference>
<keyword evidence="1" id="KW-0732">Signal</keyword>
<reference evidence="2" key="1">
    <citation type="submission" date="2019-08" db="EMBL/GenBank/DDBJ databases">
        <title>Comparative genome analysis confer to the adaptation heavy metal polluted environment.</title>
        <authorList>
            <person name="Li Y."/>
        </authorList>
    </citation>
    <scope>NUCLEOTIDE SEQUENCE [LARGE SCALE GENOMIC DNA]</scope>
    <source>
        <strain evidence="2">P1</strain>
    </source>
</reference>
<evidence type="ECO:0000256" key="1">
    <source>
        <dbReference type="SAM" id="SignalP"/>
    </source>
</evidence>
<dbReference type="OrthoDB" id="9790023at2"/>
<dbReference type="AlphaFoldDB" id="A0A5C1HY10"/>
<dbReference type="EMBL" id="CP043450">
    <property type="protein sequence ID" value="QEM10706.1"/>
    <property type="molecule type" value="Genomic_DNA"/>
</dbReference>
<dbReference type="RefSeq" id="WP_146749945.1">
    <property type="nucleotide sequence ID" value="NZ_CP043450.1"/>
</dbReference>
<keyword evidence="3" id="KW-1185">Reference proteome</keyword>
<feature type="signal peptide" evidence="1">
    <location>
        <begin position="1"/>
        <end position="19"/>
    </location>
</feature>
<dbReference type="KEGG" id="mrub:DEO27_011960"/>
<organism evidence="2 3">
    <name type="scientific">Mucilaginibacter rubeus</name>
    <dbReference type="NCBI Taxonomy" id="2027860"/>
    <lineage>
        <taxon>Bacteria</taxon>
        <taxon>Pseudomonadati</taxon>
        <taxon>Bacteroidota</taxon>
        <taxon>Sphingobacteriia</taxon>
        <taxon>Sphingobacteriales</taxon>
        <taxon>Sphingobacteriaceae</taxon>
        <taxon>Mucilaginibacter</taxon>
    </lineage>
</organism>
<gene>
    <name evidence="2" type="ORF">DEO27_011960</name>
</gene>
<dbReference type="SUPFAM" id="SSF102588">
    <property type="entry name" value="LmbE-like"/>
    <property type="match status" value="1"/>
</dbReference>
<sequence length="293" mass="33295">MRLLLLSFFITVFFVSAQAQQTPLRVMMIFAHPDEGEVYTGGTAALYTQMGHQVKFMSLTNGDKGHWVEKPEVLAKRRYQEAMNSKKILNLADYEVLNYHDQGLKNTPESRGKVIKSIEAFKPDVVFTFYPAQGGHTDNMTAGYIVRDAAKDLKMEKMPVFLYIRDFHTHNFSYIPDFAFSIDKVWETKLAACGAHKTQVEEAIPHGMGILDEVRKDPAKQKQLIYNNTYAYSKVFPSYVYALEKWSGKKAVPEVKYAEGFEIAEFGRQVTEVELVKLVPMLNASLAVPVTKD</sequence>
<evidence type="ECO:0000313" key="3">
    <source>
        <dbReference type="Proteomes" id="UP000251402"/>
    </source>
</evidence>
<accession>A0A5C1HY10</accession>
<dbReference type="PANTHER" id="PTHR12993">
    <property type="entry name" value="N-ACETYLGLUCOSAMINYL-PHOSPHATIDYLINOSITOL DE-N-ACETYLASE-RELATED"/>
    <property type="match status" value="1"/>
</dbReference>
<dbReference type="InterPro" id="IPR003737">
    <property type="entry name" value="GlcNAc_PI_deacetylase-related"/>
</dbReference>
<dbReference type="Gene3D" id="3.40.50.10320">
    <property type="entry name" value="LmbE-like"/>
    <property type="match status" value="1"/>
</dbReference>
<dbReference type="Pfam" id="PF02585">
    <property type="entry name" value="PIG-L"/>
    <property type="match status" value="1"/>
</dbReference>
<dbReference type="PANTHER" id="PTHR12993:SF30">
    <property type="entry name" value="N-ACETYL-ALPHA-D-GLUCOSAMINYL L-MALATE DEACETYLASE 1"/>
    <property type="match status" value="1"/>
</dbReference>
<protein>
    <submittedName>
        <fullName evidence="2">PIG-L family deacetylase</fullName>
    </submittedName>
</protein>